<comment type="caution">
    <text evidence="5">The sequence shown here is derived from an EMBL/GenBank/DDBJ whole genome shotgun (WGS) entry which is preliminary data.</text>
</comment>
<dbReference type="PANTHER" id="PTHR16026">
    <property type="entry name" value="CARTILAGE ACIDIC PROTEIN 1"/>
    <property type="match status" value="1"/>
</dbReference>
<organism evidence="5">
    <name type="scientific">Caldithrix abyssi</name>
    <dbReference type="NCBI Taxonomy" id="187145"/>
    <lineage>
        <taxon>Bacteria</taxon>
        <taxon>Pseudomonadati</taxon>
        <taxon>Calditrichota</taxon>
        <taxon>Calditrichia</taxon>
        <taxon>Calditrichales</taxon>
        <taxon>Calditrichaceae</taxon>
        <taxon>Caldithrix</taxon>
    </lineage>
</organism>
<feature type="signal peptide" evidence="2">
    <location>
        <begin position="1"/>
        <end position="18"/>
    </location>
</feature>
<evidence type="ECO:0000256" key="2">
    <source>
        <dbReference type="SAM" id="SignalP"/>
    </source>
</evidence>
<sequence length="584" mass="63146">MKNIIFIILLFFLSTLYAQDPFNGPNKIIDGDNNVSVGAAWADYDNDGDQDLFFSNGSDGLAFENYLYRNNGDGTFTKITNSPVVKDTSISGGSAWGDFDNDGDLDLYVARANQGLSGLPDKLYSNNGDGTFTDASAGDLTSTALPTATGGWADYDNDGYIDMVTSNVSNFGSPTNHKQYHNNQNGTFTSVSSNLTGGTSDLGGVAWCDYDNDGDMDVVMVAGSTSENTVLWTNTGTDFTSTTLASGPGAKAASWGDYDNDGDFDLYITAYSQGSNNPDKNLFFRNDNGTLVQVTSGTIVNDADYSYGSAWGDYDNDGDLDLYVANDGDTLKCRLYINNGDGTFSSLQNSNIVDSVFYARGCAWADYDNDGDLDMVIARDGPNYLFKNLESGNNWINIKLTGTDANKAAIGAVVKVKATINGSAVWQMRQVSSQTGYGGHDSFRLHFGLGDATLVDSVEIIWPGSGNVEYYTNLLTNSFYSFTEQTASAIKNETGVVKHFELGQNYPNPFNPSTTIVYDVPKNSVVRIEVYNILGQKVATPLNAPVTAGRHTLKFNASQLPAGIYLYRMSASNFTQTRKMILTK</sequence>
<evidence type="ECO:0000259" key="3">
    <source>
        <dbReference type="Pfam" id="PF07593"/>
    </source>
</evidence>
<accession>A0A7V4U3I0</accession>
<dbReference type="SUPFAM" id="SSF69318">
    <property type="entry name" value="Integrin alpha N-terminal domain"/>
    <property type="match status" value="1"/>
</dbReference>
<reference evidence="5" key="1">
    <citation type="journal article" date="2020" name="mSystems">
        <title>Genome- and Community-Level Interaction Insights into Carbon Utilization and Element Cycling Functions of Hydrothermarchaeota in Hydrothermal Sediment.</title>
        <authorList>
            <person name="Zhou Z."/>
            <person name="Liu Y."/>
            <person name="Xu W."/>
            <person name="Pan J."/>
            <person name="Luo Z.H."/>
            <person name="Li M."/>
        </authorList>
    </citation>
    <scope>NUCLEOTIDE SEQUENCE [LARGE SCALE GENOMIC DNA]</scope>
    <source>
        <strain evidence="5">HyVt-577</strain>
    </source>
</reference>
<name>A0A7V4U3I0_CALAY</name>
<dbReference type="Pfam" id="PF07593">
    <property type="entry name" value="UnbV_ASPIC"/>
    <property type="match status" value="1"/>
</dbReference>
<dbReference type="Proteomes" id="UP000885779">
    <property type="component" value="Unassembled WGS sequence"/>
</dbReference>
<protein>
    <submittedName>
        <fullName evidence="5">T9SS type A sorting domain-containing protein</fullName>
    </submittedName>
</protein>
<dbReference type="InterPro" id="IPR026444">
    <property type="entry name" value="Secre_tail"/>
</dbReference>
<evidence type="ECO:0000259" key="4">
    <source>
        <dbReference type="Pfam" id="PF18962"/>
    </source>
</evidence>
<dbReference type="PANTHER" id="PTHR16026:SF0">
    <property type="entry name" value="CARTILAGE ACIDIC PROTEIN 1"/>
    <property type="match status" value="1"/>
</dbReference>
<evidence type="ECO:0000256" key="1">
    <source>
        <dbReference type="ARBA" id="ARBA00022729"/>
    </source>
</evidence>
<dbReference type="InterPro" id="IPR027039">
    <property type="entry name" value="Crtac1"/>
</dbReference>
<evidence type="ECO:0000313" key="5">
    <source>
        <dbReference type="EMBL" id="HGY57340.1"/>
    </source>
</evidence>
<feature type="domain" description="Secretion system C-terminal sorting" evidence="4">
    <location>
        <begin position="506"/>
        <end position="581"/>
    </location>
</feature>
<feature type="domain" description="ASPIC/UnbV" evidence="3">
    <location>
        <begin position="409"/>
        <end position="480"/>
    </location>
</feature>
<dbReference type="AlphaFoldDB" id="A0A7V4U3I0"/>
<dbReference type="Pfam" id="PF13517">
    <property type="entry name" value="FG-GAP_3"/>
    <property type="match status" value="4"/>
</dbReference>
<dbReference type="InterPro" id="IPR011519">
    <property type="entry name" value="UnbV_ASPIC"/>
</dbReference>
<dbReference type="Gene3D" id="2.60.40.4070">
    <property type="match status" value="1"/>
</dbReference>
<dbReference type="NCBIfam" id="TIGR04183">
    <property type="entry name" value="Por_Secre_tail"/>
    <property type="match status" value="1"/>
</dbReference>
<dbReference type="Pfam" id="PF18962">
    <property type="entry name" value="Por_Secre_tail"/>
    <property type="match status" value="1"/>
</dbReference>
<dbReference type="InterPro" id="IPR013517">
    <property type="entry name" value="FG-GAP"/>
</dbReference>
<dbReference type="Gene3D" id="2.130.10.130">
    <property type="entry name" value="Integrin alpha, N-terminal"/>
    <property type="match status" value="2"/>
</dbReference>
<feature type="chain" id="PRO_5031421776" evidence="2">
    <location>
        <begin position="19"/>
        <end position="584"/>
    </location>
</feature>
<gene>
    <name evidence="5" type="ORF">ENK44_16650</name>
</gene>
<keyword evidence="1 2" id="KW-0732">Signal</keyword>
<dbReference type="EMBL" id="DRQG01000153">
    <property type="protein sequence ID" value="HGY57340.1"/>
    <property type="molecule type" value="Genomic_DNA"/>
</dbReference>
<proteinExistence type="predicted"/>
<dbReference type="InterPro" id="IPR028994">
    <property type="entry name" value="Integrin_alpha_N"/>
</dbReference>